<organism evidence="6 7">
    <name type="scientific">Thiobacillus denitrificans (strain ATCC 25259 / T1)</name>
    <dbReference type="NCBI Taxonomy" id="292415"/>
    <lineage>
        <taxon>Bacteria</taxon>
        <taxon>Pseudomonadati</taxon>
        <taxon>Pseudomonadota</taxon>
        <taxon>Betaproteobacteria</taxon>
        <taxon>Nitrosomonadales</taxon>
        <taxon>Thiobacillaceae</taxon>
        <taxon>Thiobacillus</taxon>
    </lineage>
</organism>
<dbReference type="GO" id="GO:0016846">
    <property type="term" value="F:carbon-sulfur lyase activity"/>
    <property type="evidence" value="ECO:0007669"/>
    <property type="project" value="InterPro"/>
</dbReference>
<dbReference type="eggNOG" id="COG3791">
    <property type="taxonomic scope" value="Bacteria"/>
</dbReference>
<gene>
    <name evidence="6" type="ordered locus">Tbd_2410</name>
</gene>
<evidence type="ECO:0000259" key="5">
    <source>
        <dbReference type="PROSITE" id="PS51891"/>
    </source>
</evidence>
<keyword evidence="2" id="KW-0479">Metal-binding</keyword>
<evidence type="ECO:0000313" key="7">
    <source>
        <dbReference type="Proteomes" id="UP000008291"/>
    </source>
</evidence>
<evidence type="ECO:0000256" key="2">
    <source>
        <dbReference type="ARBA" id="ARBA00022723"/>
    </source>
</evidence>
<dbReference type="GO" id="GO:0046872">
    <property type="term" value="F:metal ion binding"/>
    <property type="evidence" value="ECO:0007669"/>
    <property type="project" value="UniProtKB-KW"/>
</dbReference>
<sequence>MPRVRNKAGAVTSILGTCLCGQIEFRVSGPFPGLYQCHCSLCRKASGSAANAALIVRHENFSWTRGREHVRSYQAATYRSDFCSRCGSPVPNPLADRPVYWVPAGSLEDHAGLYVAAHLHMASKAGWDVIAPTGAQYRDAPDLDGLIDMLHAHGRNRA</sequence>
<reference evidence="6 7" key="1">
    <citation type="journal article" date="2006" name="J. Bacteriol.">
        <title>The genome sequence of the obligately chemolithoautotrophic, facultatively anaerobic bacterium Thiobacillus denitrificans.</title>
        <authorList>
            <person name="Beller H.R."/>
            <person name="Chain P.S."/>
            <person name="Letain T.E."/>
            <person name="Chakicherla A."/>
            <person name="Larimer F.W."/>
            <person name="Richardson P.M."/>
            <person name="Coleman M.A."/>
            <person name="Wood A.P."/>
            <person name="Kelly D.P."/>
        </authorList>
    </citation>
    <scope>NUCLEOTIDE SEQUENCE [LARGE SCALE GENOMIC DNA]</scope>
    <source>
        <strain evidence="6 7">ATCC 25259</strain>
    </source>
</reference>
<keyword evidence="4" id="KW-0456">Lyase</keyword>
<dbReference type="EMBL" id="CP000116">
    <property type="protein sequence ID" value="AAZ98363.1"/>
    <property type="molecule type" value="Genomic_DNA"/>
</dbReference>
<evidence type="ECO:0000256" key="4">
    <source>
        <dbReference type="ARBA" id="ARBA00023239"/>
    </source>
</evidence>
<keyword evidence="3" id="KW-0862">Zinc</keyword>
<accession>Q3SG87</accession>
<evidence type="ECO:0000256" key="1">
    <source>
        <dbReference type="ARBA" id="ARBA00005495"/>
    </source>
</evidence>
<evidence type="ECO:0000313" key="6">
    <source>
        <dbReference type="EMBL" id="AAZ98363.1"/>
    </source>
</evidence>
<dbReference type="PANTHER" id="PTHR33337">
    <property type="entry name" value="GFA DOMAIN-CONTAINING PROTEIN"/>
    <property type="match status" value="1"/>
</dbReference>
<dbReference type="Proteomes" id="UP000008291">
    <property type="component" value="Chromosome"/>
</dbReference>
<dbReference type="HOGENOM" id="CLU_055491_4_2_4"/>
<dbReference type="Gene3D" id="3.90.1590.10">
    <property type="entry name" value="glutathione-dependent formaldehyde- activating enzyme (gfa)"/>
    <property type="match status" value="1"/>
</dbReference>
<proteinExistence type="inferred from homology"/>
<dbReference type="STRING" id="292415.Tbd_2410"/>
<feature type="domain" description="CENP-V/GFA" evidence="5">
    <location>
        <begin position="14"/>
        <end position="128"/>
    </location>
</feature>
<dbReference type="PANTHER" id="PTHR33337:SF40">
    <property type="entry name" value="CENP-V_GFA DOMAIN-CONTAINING PROTEIN-RELATED"/>
    <property type="match status" value="1"/>
</dbReference>
<name>Q3SG87_THIDA</name>
<evidence type="ECO:0000256" key="3">
    <source>
        <dbReference type="ARBA" id="ARBA00022833"/>
    </source>
</evidence>
<dbReference type="InterPro" id="IPR011057">
    <property type="entry name" value="Mss4-like_sf"/>
</dbReference>
<comment type="similarity">
    <text evidence="1">Belongs to the Gfa family.</text>
</comment>
<dbReference type="PROSITE" id="PS51891">
    <property type="entry name" value="CENP_V_GFA"/>
    <property type="match status" value="1"/>
</dbReference>
<dbReference type="Pfam" id="PF04828">
    <property type="entry name" value="GFA"/>
    <property type="match status" value="1"/>
</dbReference>
<keyword evidence="7" id="KW-1185">Reference proteome</keyword>
<dbReference type="AlphaFoldDB" id="Q3SG87"/>
<dbReference type="KEGG" id="tbd:Tbd_2410"/>
<dbReference type="SUPFAM" id="SSF51316">
    <property type="entry name" value="Mss4-like"/>
    <property type="match status" value="1"/>
</dbReference>
<dbReference type="InterPro" id="IPR006913">
    <property type="entry name" value="CENP-V/GFA"/>
</dbReference>
<dbReference type="SMR" id="Q3SG87"/>
<protein>
    <recommendedName>
        <fullName evidence="5">CENP-V/GFA domain-containing protein</fullName>
    </recommendedName>
</protein>